<dbReference type="PANTHER" id="PTHR37538">
    <property type="entry name" value="BTB DOMAIN-CONTAINING PROTEIN"/>
    <property type="match status" value="1"/>
</dbReference>
<dbReference type="PANTHER" id="PTHR37538:SF4">
    <property type="entry name" value="PITSLRE SERINE_THREONINE-PROTEIN KINASE CDC2L1"/>
    <property type="match status" value="1"/>
</dbReference>
<keyword evidence="2" id="KW-1185">Reference proteome</keyword>
<dbReference type="AlphaFoldDB" id="A0A6A6E3Q1"/>
<feature type="non-terminal residue" evidence="1">
    <location>
        <position position="173"/>
    </location>
</feature>
<name>A0A6A6E3Q1_9PEZI</name>
<evidence type="ECO:0000313" key="1">
    <source>
        <dbReference type="EMBL" id="KAF2184780.1"/>
    </source>
</evidence>
<protein>
    <recommendedName>
        <fullName evidence="3">BTB domain-containing protein</fullName>
    </recommendedName>
</protein>
<evidence type="ECO:0000313" key="2">
    <source>
        <dbReference type="Proteomes" id="UP000800200"/>
    </source>
</evidence>
<dbReference type="Gene3D" id="3.30.710.10">
    <property type="entry name" value="Potassium Channel Kv1.1, Chain A"/>
    <property type="match status" value="1"/>
</dbReference>
<proteinExistence type="predicted"/>
<sequence>VASCRSFAGNIHLPNVDESTGHVLVHYLYTSAYQTLDDMETSLVGEANIEFKKAVLAYTAANKYSLRGLQQLSKHKIEHFGAEMNIFNVIEAIKKNFSKLLCNNPWVYNYLDRKAKTTFKEDHTVFTRNNFFNRINDVALAKVMAKCIVELYNNKVSRMLNTEREPVPGISEE</sequence>
<gene>
    <name evidence="1" type="ORF">K469DRAFT_449053</name>
</gene>
<dbReference type="EMBL" id="ML994636">
    <property type="protein sequence ID" value="KAF2184780.1"/>
    <property type="molecule type" value="Genomic_DNA"/>
</dbReference>
<reference evidence="1" key="1">
    <citation type="journal article" date="2020" name="Stud. Mycol.">
        <title>101 Dothideomycetes genomes: a test case for predicting lifestyles and emergence of pathogens.</title>
        <authorList>
            <person name="Haridas S."/>
            <person name="Albert R."/>
            <person name="Binder M."/>
            <person name="Bloem J."/>
            <person name="Labutti K."/>
            <person name="Salamov A."/>
            <person name="Andreopoulos B."/>
            <person name="Baker S."/>
            <person name="Barry K."/>
            <person name="Bills G."/>
            <person name="Bluhm B."/>
            <person name="Cannon C."/>
            <person name="Castanera R."/>
            <person name="Culley D."/>
            <person name="Daum C."/>
            <person name="Ezra D."/>
            <person name="Gonzalez J."/>
            <person name="Henrissat B."/>
            <person name="Kuo A."/>
            <person name="Liang C."/>
            <person name="Lipzen A."/>
            <person name="Lutzoni F."/>
            <person name="Magnuson J."/>
            <person name="Mondo S."/>
            <person name="Nolan M."/>
            <person name="Ohm R."/>
            <person name="Pangilinan J."/>
            <person name="Park H.-J."/>
            <person name="Ramirez L."/>
            <person name="Alfaro M."/>
            <person name="Sun H."/>
            <person name="Tritt A."/>
            <person name="Yoshinaga Y."/>
            <person name="Zwiers L.-H."/>
            <person name="Turgeon B."/>
            <person name="Goodwin S."/>
            <person name="Spatafora J."/>
            <person name="Crous P."/>
            <person name="Grigoriev I."/>
        </authorList>
    </citation>
    <scope>NUCLEOTIDE SEQUENCE</scope>
    <source>
        <strain evidence="1">CBS 207.26</strain>
    </source>
</reference>
<evidence type="ECO:0008006" key="3">
    <source>
        <dbReference type="Google" id="ProtNLM"/>
    </source>
</evidence>
<feature type="non-terminal residue" evidence="1">
    <location>
        <position position="1"/>
    </location>
</feature>
<accession>A0A6A6E3Q1</accession>
<dbReference type="Proteomes" id="UP000800200">
    <property type="component" value="Unassembled WGS sequence"/>
</dbReference>
<organism evidence="1 2">
    <name type="scientific">Zopfia rhizophila CBS 207.26</name>
    <dbReference type="NCBI Taxonomy" id="1314779"/>
    <lineage>
        <taxon>Eukaryota</taxon>
        <taxon>Fungi</taxon>
        <taxon>Dikarya</taxon>
        <taxon>Ascomycota</taxon>
        <taxon>Pezizomycotina</taxon>
        <taxon>Dothideomycetes</taxon>
        <taxon>Dothideomycetes incertae sedis</taxon>
        <taxon>Zopfiaceae</taxon>
        <taxon>Zopfia</taxon>
    </lineage>
</organism>
<dbReference type="InterPro" id="IPR011333">
    <property type="entry name" value="SKP1/BTB/POZ_sf"/>
</dbReference>
<dbReference type="OrthoDB" id="3594103at2759"/>